<feature type="binding site" evidence="4">
    <location>
        <position position="196"/>
    </location>
    <ligand>
        <name>substrate</name>
    </ligand>
</feature>
<evidence type="ECO:0000256" key="2">
    <source>
        <dbReference type="ARBA" id="ARBA00022679"/>
    </source>
</evidence>
<dbReference type="RefSeq" id="WP_197744959.1">
    <property type="nucleotide sequence ID" value="NZ_LR778175.1"/>
</dbReference>
<dbReference type="Gene3D" id="3.40.50.880">
    <property type="match status" value="1"/>
</dbReference>
<evidence type="ECO:0000313" key="6">
    <source>
        <dbReference type="Proteomes" id="UP000516072"/>
    </source>
</evidence>
<feature type="active site" description="Acyl-thioester intermediate" evidence="4">
    <location>
        <position position="146"/>
    </location>
</feature>
<dbReference type="SUPFAM" id="SSF52317">
    <property type="entry name" value="Class I glutamine amidotransferase-like"/>
    <property type="match status" value="1"/>
</dbReference>
<evidence type="ECO:0000256" key="3">
    <source>
        <dbReference type="ARBA" id="ARBA00023315"/>
    </source>
</evidence>
<keyword evidence="3 4" id="KW-0012">Acyltransferase</keyword>
<dbReference type="GO" id="GO:0008899">
    <property type="term" value="F:homoserine O-succinyltransferase activity"/>
    <property type="evidence" value="ECO:0007669"/>
    <property type="project" value="UniProtKB-EC"/>
</dbReference>
<feature type="binding site" evidence="4">
    <location>
        <position position="167"/>
    </location>
    <ligand>
        <name>substrate</name>
    </ligand>
</feature>
<evidence type="ECO:0000256" key="1">
    <source>
        <dbReference type="ARBA" id="ARBA00022605"/>
    </source>
</evidence>
<sequence>MPLVANSDLPTFERLRQEGETIIPKEVAIRQDIRGMHIGLLNMMPDAALAATERQFFRLIGESNQIAQFYLHPFTLPEINRSQETTEYIKKYYQPFEQLQEEGLDALIITGANVTQPQLSFEPFWEPLIKIINWAYDNVTSTLCSCLATHAVLEFRYHQPRQRLPAKRWGVFSHQVVDRNHPLVRGANTRFDVPHSRFNDISMDQFKKAGIHILAESGEGGIHLAVSEDLFRIVFFQGHPEYDSISLLKEYKREVLRFAHKQREDYPPFPKNYFCLKSQAILEEYKDQIIMARDNSALIPDFPESLVVTPLDNTWHDTAETVLNNWIGNVYQVTHHDRCIPFKEGVNPYDPLGLRYQNATIS</sequence>
<dbReference type="EMBL" id="LR778175">
    <property type="protein sequence ID" value="CAB1275343.1"/>
    <property type="molecule type" value="Genomic_DNA"/>
</dbReference>
<feature type="active site" description="Proton acceptor" evidence="4">
    <location>
        <position position="239"/>
    </location>
</feature>
<comment type="similarity">
    <text evidence="4">Belongs to the MetA family.</text>
</comment>
<dbReference type="GO" id="GO:0004414">
    <property type="term" value="F:homoserine O-acetyltransferase activity"/>
    <property type="evidence" value="ECO:0007669"/>
    <property type="project" value="UniProtKB-UniRule"/>
</dbReference>
<dbReference type="GO" id="GO:0005737">
    <property type="term" value="C:cytoplasm"/>
    <property type="evidence" value="ECO:0007669"/>
    <property type="project" value="UniProtKB-SubCell"/>
</dbReference>
<dbReference type="PANTHER" id="PTHR20919:SF0">
    <property type="entry name" value="HOMOSERINE O-SUCCINYLTRANSFERASE"/>
    <property type="match status" value="1"/>
</dbReference>
<comment type="catalytic activity">
    <reaction evidence="4">
        <text>L-homoserine + succinyl-CoA = O-succinyl-L-homoserine + CoA</text>
        <dbReference type="Rhea" id="RHEA:22008"/>
        <dbReference type="ChEBI" id="CHEBI:57287"/>
        <dbReference type="ChEBI" id="CHEBI:57292"/>
        <dbReference type="ChEBI" id="CHEBI:57476"/>
        <dbReference type="ChEBI" id="CHEBI:57661"/>
        <dbReference type="EC" id="2.3.1.46"/>
    </reaction>
</comment>
<feature type="site" description="Important for acyl-CoA specificity" evidence="4">
    <location>
        <position position="113"/>
    </location>
</feature>
<dbReference type="Proteomes" id="UP000516072">
    <property type="component" value="Chromosome"/>
</dbReference>
<name>A0A7G1Q8Y4_9GAMM</name>
<comment type="subcellular location">
    <subcellularLocation>
        <location evidence="4">Cytoplasm</location>
    </subcellularLocation>
</comment>
<dbReference type="Pfam" id="PF04204">
    <property type="entry name" value="HTS"/>
    <property type="match status" value="1"/>
</dbReference>
<gene>
    <name evidence="5" type="primary">metA</name>
    <name evidence="4" type="synonym">metAS</name>
    <name evidence="5" type="ORF">NSCAC_0619</name>
</gene>
<protein>
    <recommendedName>
        <fullName evidence="4">Homoserine O-succinyltransferase</fullName>
        <shortName evidence="4">HST</shortName>
        <ecNumber evidence="4">2.3.1.46</ecNumber>
    </recommendedName>
    <alternativeName>
        <fullName evidence="4">Homoserine transsuccinylase</fullName>
        <shortName evidence="4">HTS</shortName>
    </alternativeName>
</protein>
<organism evidence="5 6">
    <name type="scientific">Candidatus Nitrosacidococcus tergens</name>
    <dbReference type="NCBI Taxonomy" id="553981"/>
    <lineage>
        <taxon>Bacteria</taxon>
        <taxon>Pseudomonadati</taxon>
        <taxon>Pseudomonadota</taxon>
        <taxon>Gammaproteobacteria</taxon>
        <taxon>Chromatiales</taxon>
        <taxon>Chromatiaceae</taxon>
        <taxon>Candidatus Nitrosacidococcus</taxon>
    </lineage>
</organism>
<keyword evidence="6" id="KW-1185">Reference proteome</keyword>
<dbReference type="NCBIfam" id="NF003776">
    <property type="entry name" value="PRK05368.1-3"/>
    <property type="match status" value="1"/>
</dbReference>
<keyword evidence="2 4" id="KW-0808">Transferase</keyword>
<keyword evidence="4" id="KW-0963">Cytoplasm</keyword>
<dbReference type="GO" id="GO:0009086">
    <property type="term" value="P:methionine biosynthetic process"/>
    <property type="evidence" value="ECO:0007669"/>
    <property type="project" value="UniProtKB-UniRule"/>
</dbReference>
<keyword evidence="1 4" id="KW-0028">Amino-acid biosynthesis</keyword>
<keyword evidence="4" id="KW-0486">Methionine biosynthesis</keyword>
<reference evidence="5 6" key="1">
    <citation type="submission" date="2020-03" db="EMBL/GenBank/DDBJ databases">
        <authorList>
            <person name="Picone N."/>
        </authorList>
    </citation>
    <scope>NUCLEOTIDE SEQUENCE [LARGE SCALE GENOMIC DNA]</scope>
    <source>
        <strain evidence="5">NSCAC1</strain>
    </source>
</reference>
<dbReference type="InterPro" id="IPR033752">
    <property type="entry name" value="MetA_family"/>
</dbReference>
<dbReference type="HAMAP" id="MF_00295">
    <property type="entry name" value="MetA_acyltransf"/>
    <property type="match status" value="1"/>
</dbReference>
<dbReference type="UniPathway" id="UPA00051">
    <property type="reaction ID" value="UER00075"/>
</dbReference>
<feature type="active site" evidence="4">
    <location>
        <position position="241"/>
    </location>
</feature>
<dbReference type="EC" id="2.3.1.46" evidence="4"/>
<dbReference type="PANTHER" id="PTHR20919">
    <property type="entry name" value="HOMOSERINE O-SUCCINYLTRANSFERASE"/>
    <property type="match status" value="1"/>
</dbReference>
<evidence type="ECO:0000313" key="5">
    <source>
        <dbReference type="EMBL" id="CAB1275343.1"/>
    </source>
</evidence>
<comment type="caution">
    <text evidence="4">Lacks conserved residue(s) required for the propagation of feature annotation.</text>
</comment>
<comment type="pathway">
    <text evidence="4">Amino-acid biosynthesis; L-methionine biosynthesis via de novo pathway; O-succinyl-L-homoserine from L-homoserine: step 1/1.</text>
</comment>
<dbReference type="AlphaFoldDB" id="A0A7G1Q8Y4"/>
<feature type="site" description="Important for acyl-CoA specificity" evidence="4">
    <location>
        <position position="147"/>
    </location>
</feature>
<dbReference type="KEGG" id="ntg:NSCAC_0619"/>
<comment type="function">
    <text evidence="4">Transfers a succinyl group from succinyl-CoA to L-homoserine, forming succinyl-L-homoserine.</text>
</comment>
<accession>A0A7G1Q8Y4</accession>
<dbReference type="InterPro" id="IPR029062">
    <property type="entry name" value="Class_I_gatase-like"/>
</dbReference>
<proteinExistence type="inferred from homology"/>
<feature type="binding site" evidence="4">
    <location>
        <position position="253"/>
    </location>
    <ligand>
        <name>substrate</name>
    </ligand>
</feature>
<evidence type="ECO:0000256" key="4">
    <source>
        <dbReference type="HAMAP-Rule" id="MF_00295"/>
    </source>
</evidence>
<feature type="site" description="Important for substrate specificity" evidence="4">
    <location>
        <position position="196"/>
    </location>
</feature>